<dbReference type="InterPro" id="IPR050206">
    <property type="entry name" value="FtsK/SpoIIIE/SftA"/>
</dbReference>
<dbReference type="SUPFAM" id="SSF52540">
    <property type="entry name" value="P-loop containing nucleoside triphosphate hydrolases"/>
    <property type="match status" value="1"/>
</dbReference>
<evidence type="ECO:0000313" key="9">
    <source>
        <dbReference type="EMBL" id="RAI82185.1"/>
    </source>
</evidence>
<dbReference type="Pfam" id="PF01580">
    <property type="entry name" value="FtsK_SpoIIIE"/>
    <property type="match status" value="1"/>
</dbReference>
<accession>A0A2G5NP46</accession>
<dbReference type="InterPro" id="IPR041027">
    <property type="entry name" value="FtsK_alpha"/>
</dbReference>
<feature type="compositionally biased region" description="Polar residues" evidence="7">
    <location>
        <begin position="158"/>
        <end position="173"/>
    </location>
</feature>
<dbReference type="GO" id="GO:0005524">
    <property type="term" value="F:ATP binding"/>
    <property type="evidence" value="ECO:0007669"/>
    <property type="project" value="UniProtKB-UniRule"/>
</dbReference>
<dbReference type="RefSeq" id="WP_099579827.1">
    <property type="nucleotide sequence ID" value="NZ_MJBI02000001.1"/>
</dbReference>
<feature type="coiled-coil region" evidence="6">
    <location>
        <begin position="239"/>
        <end position="268"/>
    </location>
</feature>
<organism evidence="9 10">
    <name type="scientific">Macrococcoides goetzii</name>
    <dbReference type="NCBI Taxonomy" id="1891097"/>
    <lineage>
        <taxon>Bacteria</taxon>
        <taxon>Bacillati</taxon>
        <taxon>Bacillota</taxon>
        <taxon>Bacilli</taxon>
        <taxon>Bacillales</taxon>
        <taxon>Staphylococcaceae</taxon>
        <taxon>Macrococcoides</taxon>
    </lineage>
</organism>
<dbReference type="AlphaFoldDB" id="A0A2G5NP46"/>
<dbReference type="EMBL" id="MJBI02000001">
    <property type="protein sequence ID" value="RAI82185.1"/>
    <property type="molecule type" value="Genomic_DNA"/>
</dbReference>
<dbReference type="Gene3D" id="1.10.10.10">
    <property type="entry name" value="Winged helix-like DNA-binding domain superfamily/Winged helix DNA-binding domain"/>
    <property type="match status" value="1"/>
</dbReference>
<feature type="compositionally biased region" description="Acidic residues" evidence="7">
    <location>
        <begin position="427"/>
        <end position="453"/>
    </location>
</feature>
<feature type="compositionally biased region" description="Basic and acidic residues" evidence="7">
    <location>
        <begin position="129"/>
        <end position="141"/>
    </location>
</feature>
<dbReference type="Pfam" id="PF09397">
    <property type="entry name" value="FtsK_gamma"/>
    <property type="match status" value="1"/>
</dbReference>
<feature type="domain" description="FtsK" evidence="8">
    <location>
        <begin position="884"/>
        <end position="1072"/>
    </location>
</feature>
<feature type="compositionally biased region" description="Basic and acidic residues" evidence="7">
    <location>
        <begin position="46"/>
        <end position="75"/>
    </location>
</feature>
<sequence length="1209" mass="137475">MSWFDKLFGESSEKTEHTQDQTHEDDVYRRPRGKFRFPLNVENIKTAEHHRSIDNDHNTQYTDDKHEYIEPDQPLREPYIAQNESINTEEIRASFSSDYIPRRERRRGRNGEQQSFQPRRSESLSNNEAIDRYQPKTRLNDAPKYTSYQPKDKRNSIHKANNTQTFSEKQYSVHQPKFKASVVPSAIYGTKPRKDPASLKQPIQPLQGKKTVEARPATPTHRKEDNTVNIENVYASQIVAEIRREREKKLQRKKAFEQERELKKLQELEISSMMREEKSDVEYVHAEPETTEFDERVTIIEEDVVVYEPVINHIDLTEDSEEDISEIEESVDETEAITISEGERYTYSTKTPFNSANAERLTIIEAADEQSYEDETVEDDKEEIAEVEEVTLLENEVETIEETSTEDEFLDENVTFEPLEDQLIEIDDDAYEMIDEDSDDEEESEEVTSDTTDDYTAHSKSLEPILEPEFKQTSEDDNDEVVSGDSEYEAVDESSLEPVIALIETEEDTEVFDELDATEETDIIDELDTTKGHASFEPVLTPESTEEVTLPELTTDDSDQLDEINEVEQSVVTGNINQHLSSGHYVQVENNEIKANIRDHQPQAVISSAQQLKKKVSPFNVVMTPSDKRRLLDKKRQAENQLQQNIQQNEVKDNLNAVEQTDVVEDVTIADDIQQSFEQQGTAEENIVQQDNNAVEEVNEIEEVDKNIETINKENISTTVIASQPHSNQIVSNNGYPVKKEPAKRIGPKYLLPPVSLLNPEDKVERDETWVEEHKAQLDDAFYHFNVPAKVENVVVGPSVTRFELSVEKGVKVSRITNLQDDIKMALAAKDIRIEAPIPGTSLVGVEVPNVETRNVNLSEVLFSKKMKFAESKLTVALGARINNEPMIMDLAKMPHGLIAGATGSGKSVCINSILVSLLYRNNPNELKLLLIDPKMVELAPYNDLPHLIAPVITDVKAATESLKWVVEEMERRYKIFADIHVRNITAYNQKVSYVERLPKIVIVIDELADLMMMSPQDVEHAIARIAQKARAAGIHMILATQRPSVNVITGLIKANVPTRIAFMVSSAVDSRTIIDSGGAEKLLGNGDMLYLGNGMNKPIRIQGNFVSDEEIDAVVQYVKTQGEPNYLFQEKELLKKVSETPKDELFNEICDFMIDEGHISTSQIQRRFQIGYNRAARIIDQLEEMGYVSGQNGSKPRAVLITEKQAEY</sequence>
<comment type="caution">
    <text evidence="9">The sequence shown here is derived from an EMBL/GenBank/DDBJ whole genome shotgun (WGS) entry which is preliminary data.</text>
</comment>
<keyword evidence="6" id="KW-0175">Coiled coil</keyword>
<reference evidence="9 10" key="1">
    <citation type="journal article" date="2018" name="Front. Microbiol.">
        <title>Description and Comparative Genomics of Macrococcus caseolyticus subsp. hominis subsp. nov., Macrococcus goetzii sp. nov., Macrococcus epidermidis sp. nov., and Macrococcus bohemicus sp. nov., Novel Macrococci From Human Clinical Material With Virulence Potential and Suspected Uptake of Foreign DNA by Natural Transformation.</title>
        <authorList>
            <person name="Maslanova I."/>
            <person name="Wertheimer Z."/>
            <person name="Sedlacek I."/>
            <person name="Svec P."/>
            <person name="Indrakova A."/>
            <person name="Kovarovic V."/>
            <person name="Schumann P."/>
            <person name="Sproer C."/>
            <person name="Kralova S."/>
            <person name="Sedo O."/>
            <person name="Kristofova L."/>
            <person name="Vrbovska V."/>
            <person name="Fuzik T."/>
            <person name="Petras P."/>
            <person name="Zdrahal Z."/>
            <person name="Ruzickova V."/>
            <person name="Doskar J."/>
            <person name="Pantucek R."/>
        </authorList>
    </citation>
    <scope>NUCLEOTIDE SEQUENCE [LARGE SCALE GENOMIC DNA]</scope>
    <source>
        <strain evidence="9 10">CCM 4927</strain>
    </source>
</reference>
<dbReference type="PROSITE" id="PS50901">
    <property type="entry name" value="FTSK"/>
    <property type="match status" value="1"/>
</dbReference>
<dbReference type="InterPro" id="IPR027417">
    <property type="entry name" value="P-loop_NTPase"/>
</dbReference>
<keyword evidence="4" id="KW-0238">DNA-binding</keyword>
<evidence type="ECO:0000256" key="3">
    <source>
        <dbReference type="ARBA" id="ARBA00022840"/>
    </source>
</evidence>
<feature type="compositionally biased region" description="Basic and acidic residues" evidence="7">
    <location>
        <begin position="7"/>
        <end position="29"/>
    </location>
</feature>
<evidence type="ECO:0000256" key="4">
    <source>
        <dbReference type="ARBA" id="ARBA00023125"/>
    </source>
</evidence>
<proteinExistence type="inferred from homology"/>
<keyword evidence="3 5" id="KW-0067">ATP-binding</keyword>
<feature type="region of interest" description="Disordered" evidence="7">
    <location>
        <begin position="46"/>
        <end position="174"/>
    </location>
</feature>
<evidence type="ECO:0000256" key="6">
    <source>
        <dbReference type="SAM" id="Coils"/>
    </source>
</evidence>
<keyword evidence="10" id="KW-1185">Reference proteome</keyword>
<dbReference type="CDD" id="cd01127">
    <property type="entry name" value="TrwB_TraG_TraD_VirD4"/>
    <property type="match status" value="1"/>
</dbReference>
<evidence type="ECO:0000256" key="5">
    <source>
        <dbReference type="PROSITE-ProRule" id="PRU00289"/>
    </source>
</evidence>
<dbReference type="InterPro" id="IPR018541">
    <property type="entry name" value="Ftsk_gamma"/>
</dbReference>
<evidence type="ECO:0000313" key="10">
    <source>
        <dbReference type="Proteomes" id="UP000229523"/>
    </source>
</evidence>
<evidence type="ECO:0000256" key="2">
    <source>
        <dbReference type="ARBA" id="ARBA00022741"/>
    </source>
</evidence>
<dbReference type="InterPro" id="IPR036388">
    <property type="entry name" value="WH-like_DNA-bd_sf"/>
</dbReference>
<dbReference type="Proteomes" id="UP000229523">
    <property type="component" value="Unassembled WGS sequence"/>
</dbReference>
<evidence type="ECO:0000256" key="1">
    <source>
        <dbReference type="ARBA" id="ARBA00006474"/>
    </source>
</evidence>
<dbReference type="InterPro" id="IPR002543">
    <property type="entry name" value="FtsK_dom"/>
</dbReference>
<feature type="compositionally biased region" description="Acidic residues" evidence="7">
    <location>
        <begin position="475"/>
        <end position="495"/>
    </location>
</feature>
<feature type="region of interest" description="Disordered" evidence="7">
    <location>
        <begin position="427"/>
        <end position="497"/>
    </location>
</feature>
<dbReference type="Gene3D" id="3.40.50.300">
    <property type="entry name" value="P-loop containing nucleotide triphosphate hydrolases"/>
    <property type="match status" value="1"/>
</dbReference>
<feature type="region of interest" description="Disordered" evidence="7">
    <location>
        <begin position="1"/>
        <end position="33"/>
    </location>
</feature>
<dbReference type="Gene3D" id="3.30.980.40">
    <property type="match status" value="1"/>
</dbReference>
<evidence type="ECO:0000256" key="7">
    <source>
        <dbReference type="SAM" id="MobiDB-lite"/>
    </source>
</evidence>
<comment type="similarity">
    <text evidence="1">Belongs to the FtsK/SpoIIIE/SftA family.</text>
</comment>
<dbReference type="SUPFAM" id="SSF46785">
    <property type="entry name" value="Winged helix' DNA-binding domain"/>
    <property type="match status" value="1"/>
</dbReference>
<dbReference type="PANTHER" id="PTHR22683">
    <property type="entry name" value="SPORULATION PROTEIN RELATED"/>
    <property type="match status" value="1"/>
</dbReference>
<dbReference type="GO" id="GO:0003677">
    <property type="term" value="F:DNA binding"/>
    <property type="evidence" value="ECO:0007669"/>
    <property type="project" value="UniProtKB-KW"/>
</dbReference>
<feature type="compositionally biased region" description="Polar residues" evidence="7">
    <location>
        <begin position="113"/>
        <end position="128"/>
    </location>
</feature>
<evidence type="ECO:0000259" key="8">
    <source>
        <dbReference type="PROSITE" id="PS50901"/>
    </source>
</evidence>
<gene>
    <name evidence="9" type="ORF">BFS35_000445</name>
</gene>
<name>A0A2G5NP46_9STAP</name>
<dbReference type="PANTHER" id="PTHR22683:SF42">
    <property type="entry name" value="DNA TRANSLOCASE SFTA"/>
    <property type="match status" value="1"/>
</dbReference>
<feature type="binding site" evidence="5">
    <location>
        <begin position="901"/>
        <end position="908"/>
    </location>
    <ligand>
        <name>ATP</name>
        <dbReference type="ChEBI" id="CHEBI:30616"/>
    </ligand>
</feature>
<dbReference type="SMART" id="SM00843">
    <property type="entry name" value="Ftsk_gamma"/>
    <property type="match status" value="1"/>
</dbReference>
<protein>
    <submittedName>
        <fullName evidence="9">DNA translocase FtsK</fullName>
    </submittedName>
</protein>
<dbReference type="Pfam" id="PF17854">
    <property type="entry name" value="FtsK_alpha"/>
    <property type="match status" value="1"/>
</dbReference>
<keyword evidence="2 5" id="KW-0547">Nucleotide-binding</keyword>
<dbReference type="InterPro" id="IPR036390">
    <property type="entry name" value="WH_DNA-bd_sf"/>
</dbReference>